<proteinExistence type="predicted"/>
<sequence length="64" mass="7236">MHIFRIAPLLQTPDPSIEAAPEKHNNLVLPFRPYLGPSPTAILRTTPRTIIPRADCLRVFMGSW</sequence>
<protein>
    <submittedName>
        <fullName evidence="1">Uncharacterized protein</fullName>
    </submittedName>
</protein>
<evidence type="ECO:0000313" key="2">
    <source>
        <dbReference type="Proteomes" id="UP000054516"/>
    </source>
</evidence>
<name>A0A1S8A4Z2_ROSNE</name>
<dbReference type="AlphaFoldDB" id="A0A1S8A4Z2"/>
<keyword evidence="2" id="KW-1185">Reference proteome</keyword>
<dbReference type="EMBL" id="DF977447">
    <property type="protein sequence ID" value="GAW25167.1"/>
    <property type="molecule type" value="Genomic_DNA"/>
</dbReference>
<dbReference type="Proteomes" id="UP000054516">
    <property type="component" value="Unassembled WGS sequence"/>
</dbReference>
<reference evidence="1" key="1">
    <citation type="submission" date="2016-03" db="EMBL/GenBank/DDBJ databases">
        <title>Draft genome sequence of Rosellinia necatrix.</title>
        <authorList>
            <person name="Kanematsu S."/>
        </authorList>
    </citation>
    <scope>NUCLEOTIDE SEQUENCE [LARGE SCALE GENOMIC DNA]</scope>
    <source>
        <strain evidence="1">W97</strain>
    </source>
</reference>
<gene>
    <name evidence="1" type="ORF">SAMD00023353_0202590</name>
</gene>
<organism evidence="1">
    <name type="scientific">Rosellinia necatrix</name>
    <name type="common">White root-rot fungus</name>
    <dbReference type="NCBI Taxonomy" id="77044"/>
    <lineage>
        <taxon>Eukaryota</taxon>
        <taxon>Fungi</taxon>
        <taxon>Dikarya</taxon>
        <taxon>Ascomycota</taxon>
        <taxon>Pezizomycotina</taxon>
        <taxon>Sordariomycetes</taxon>
        <taxon>Xylariomycetidae</taxon>
        <taxon>Xylariales</taxon>
        <taxon>Xylariaceae</taxon>
        <taxon>Rosellinia</taxon>
    </lineage>
</organism>
<accession>A0A1S8A4Z2</accession>
<evidence type="ECO:0000313" key="1">
    <source>
        <dbReference type="EMBL" id="GAW25167.1"/>
    </source>
</evidence>